<keyword evidence="3" id="KW-1185">Reference proteome</keyword>
<name>A0ABT0GT88_9HYPH</name>
<accession>A0ABT0GT88</accession>
<dbReference type="Proteomes" id="UP001431221">
    <property type="component" value="Unassembled WGS sequence"/>
</dbReference>
<dbReference type="RefSeq" id="WP_248153748.1">
    <property type="nucleotide sequence ID" value="NZ_JALNMJ010000006.1"/>
</dbReference>
<protein>
    <submittedName>
        <fullName evidence="2">Uncharacterized protein</fullName>
    </submittedName>
</protein>
<feature type="transmembrane region" description="Helical" evidence="1">
    <location>
        <begin position="94"/>
        <end position="118"/>
    </location>
</feature>
<evidence type="ECO:0000313" key="3">
    <source>
        <dbReference type="Proteomes" id="UP001431221"/>
    </source>
</evidence>
<gene>
    <name evidence="2" type="ORF">M0H32_10775</name>
</gene>
<sequence length="201" mass="20987">MMAQSRQTQLILDLLEGLPSIGFILLWRQTGDLELAGWIGSGLAATVFAAFALLKGRMHPVLLGVNCHILLVTPLIVGLFRFGGSEIATLLVPYSYGAVLLTVTLVGVLLTLFTRSGFAGIPELTARLRLRLSLMMIAVSAAGTAWALSAPDKALLPVVATLTLLIVGRRFLLARWADGAAGAVVLAGSALAGTGQPDSLA</sequence>
<evidence type="ECO:0000256" key="1">
    <source>
        <dbReference type="SAM" id="Phobius"/>
    </source>
</evidence>
<comment type="caution">
    <text evidence="2">The sequence shown here is derived from an EMBL/GenBank/DDBJ whole genome shotgun (WGS) entry which is preliminary data.</text>
</comment>
<feature type="transmembrane region" description="Helical" evidence="1">
    <location>
        <begin position="154"/>
        <end position="172"/>
    </location>
</feature>
<keyword evidence="1" id="KW-1133">Transmembrane helix</keyword>
<organism evidence="2 3">
    <name type="scientific">Roseibium sediminicola</name>
    <dbReference type="NCBI Taxonomy" id="2933272"/>
    <lineage>
        <taxon>Bacteria</taxon>
        <taxon>Pseudomonadati</taxon>
        <taxon>Pseudomonadota</taxon>
        <taxon>Alphaproteobacteria</taxon>
        <taxon>Hyphomicrobiales</taxon>
        <taxon>Stappiaceae</taxon>
        <taxon>Roseibium</taxon>
    </lineage>
</organism>
<keyword evidence="1" id="KW-0472">Membrane</keyword>
<feature type="transmembrane region" description="Helical" evidence="1">
    <location>
        <begin position="61"/>
        <end position="82"/>
    </location>
</feature>
<evidence type="ECO:0000313" key="2">
    <source>
        <dbReference type="EMBL" id="MCK7612647.1"/>
    </source>
</evidence>
<feature type="transmembrane region" description="Helical" evidence="1">
    <location>
        <begin position="130"/>
        <end position="148"/>
    </location>
</feature>
<reference evidence="2" key="1">
    <citation type="submission" date="2022-04" db="EMBL/GenBank/DDBJ databases">
        <title>Roseibium sp. CAU 1639 isolated from mud.</title>
        <authorList>
            <person name="Kim W."/>
        </authorList>
    </citation>
    <scope>NUCLEOTIDE SEQUENCE</scope>
    <source>
        <strain evidence="2">CAU 1639</strain>
    </source>
</reference>
<keyword evidence="1" id="KW-0812">Transmembrane</keyword>
<proteinExistence type="predicted"/>
<dbReference type="EMBL" id="JALNMJ010000006">
    <property type="protein sequence ID" value="MCK7612647.1"/>
    <property type="molecule type" value="Genomic_DNA"/>
</dbReference>
<feature type="transmembrane region" description="Helical" evidence="1">
    <location>
        <begin position="35"/>
        <end position="54"/>
    </location>
</feature>